<reference evidence="2 3" key="1">
    <citation type="journal article" date="2023" name="Nucleic Acids Res.">
        <title>The hologenome of Daphnia magna reveals possible DNA methylation and microbiome-mediated evolution of the host genome.</title>
        <authorList>
            <person name="Chaturvedi A."/>
            <person name="Li X."/>
            <person name="Dhandapani V."/>
            <person name="Marshall H."/>
            <person name="Kissane S."/>
            <person name="Cuenca-Cambronero M."/>
            <person name="Asole G."/>
            <person name="Calvet F."/>
            <person name="Ruiz-Romero M."/>
            <person name="Marangio P."/>
            <person name="Guigo R."/>
            <person name="Rago D."/>
            <person name="Mirbahai L."/>
            <person name="Eastwood N."/>
            <person name="Colbourne J.K."/>
            <person name="Zhou J."/>
            <person name="Mallon E."/>
            <person name="Orsini L."/>
        </authorList>
    </citation>
    <scope>NUCLEOTIDE SEQUENCE [LARGE SCALE GENOMIC DNA]</scope>
    <source>
        <strain evidence="2">LRV0_1</strain>
    </source>
</reference>
<name>A0ABR0AV27_9CRUS</name>
<gene>
    <name evidence="2" type="ORF">OUZ56_022001</name>
</gene>
<evidence type="ECO:0000313" key="3">
    <source>
        <dbReference type="Proteomes" id="UP001234178"/>
    </source>
</evidence>
<organism evidence="2 3">
    <name type="scientific">Daphnia magna</name>
    <dbReference type="NCBI Taxonomy" id="35525"/>
    <lineage>
        <taxon>Eukaryota</taxon>
        <taxon>Metazoa</taxon>
        <taxon>Ecdysozoa</taxon>
        <taxon>Arthropoda</taxon>
        <taxon>Crustacea</taxon>
        <taxon>Branchiopoda</taxon>
        <taxon>Diplostraca</taxon>
        <taxon>Cladocera</taxon>
        <taxon>Anomopoda</taxon>
        <taxon>Daphniidae</taxon>
        <taxon>Daphnia</taxon>
    </lineage>
</organism>
<dbReference type="EMBL" id="JAOYFB010000039">
    <property type="protein sequence ID" value="KAK4028984.1"/>
    <property type="molecule type" value="Genomic_DNA"/>
</dbReference>
<feature type="region of interest" description="Disordered" evidence="1">
    <location>
        <begin position="58"/>
        <end position="88"/>
    </location>
</feature>
<evidence type="ECO:0000256" key="1">
    <source>
        <dbReference type="SAM" id="MobiDB-lite"/>
    </source>
</evidence>
<keyword evidence="3" id="KW-1185">Reference proteome</keyword>
<feature type="compositionally biased region" description="Basic and acidic residues" evidence="1">
    <location>
        <begin position="64"/>
        <end position="79"/>
    </location>
</feature>
<sequence length="88" mass="10242">MTTTHTLIKFRATIVVSSYSSQHARHSRVMMRETHGRCYTNKTLDDCFRGPACPAHSQFPFEQPGKEKEKQPEKKEKRAIWQSSMDDL</sequence>
<accession>A0ABR0AV27</accession>
<proteinExistence type="predicted"/>
<comment type="caution">
    <text evidence="2">The sequence shown here is derived from an EMBL/GenBank/DDBJ whole genome shotgun (WGS) entry which is preliminary data.</text>
</comment>
<protein>
    <submittedName>
        <fullName evidence="2">Uncharacterized protein</fullName>
    </submittedName>
</protein>
<dbReference type="Proteomes" id="UP001234178">
    <property type="component" value="Unassembled WGS sequence"/>
</dbReference>
<evidence type="ECO:0000313" key="2">
    <source>
        <dbReference type="EMBL" id="KAK4028984.1"/>
    </source>
</evidence>